<organism evidence="9 10">
    <name type="scientific">Termititenax aidoneus</name>
    <dbReference type="NCBI Taxonomy" id="2218524"/>
    <lineage>
        <taxon>Bacteria</taxon>
        <taxon>Bacillati</taxon>
        <taxon>Candidatus Margulisiibacteriota</taxon>
        <taxon>Candidatus Termititenacia</taxon>
        <taxon>Candidatus Termititenacales</taxon>
        <taxon>Candidatus Termititenacaceae</taxon>
        <taxon>Candidatus Termititenax</taxon>
    </lineage>
</organism>
<name>A0A388T7X6_TERA1</name>
<dbReference type="PANTHER" id="PTHR30572">
    <property type="entry name" value="MEMBRANE COMPONENT OF TRANSPORTER-RELATED"/>
    <property type="match status" value="1"/>
</dbReference>
<comment type="subcellular location">
    <subcellularLocation>
        <location evidence="1">Cell membrane</location>
        <topology evidence="1">Multi-pass membrane protein</topology>
    </subcellularLocation>
</comment>
<evidence type="ECO:0000256" key="4">
    <source>
        <dbReference type="ARBA" id="ARBA00022989"/>
    </source>
</evidence>
<dbReference type="EMBL" id="BGZN01000002">
    <property type="protein sequence ID" value="GBR72721.1"/>
    <property type="molecule type" value="Genomic_DNA"/>
</dbReference>
<reference evidence="9 10" key="1">
    <citation type="journal article" date="2019" name="ISME J.">
        <title>Genome analyses of uncultured TG2/ZB3 bacteria in 'Margulisbacteria' specifically attached to ectosymbiotic spirochetes of protists in the termite gut.</title>
        <authorList>
            <person name="Utami Y.D."/>
            <person name="Kuwahara H."/>
            <person name="Igai K."/>
            <person name="Murakami T."/>
            <person name="Sugaya K."/>
            <person name="Morikawa T."/>
            <person name="Nagura Y."/>
            <person name="Yuki M."/>
            <person name="Deevong P."/>
            <person name="Inoue T."/>
            <person name="Kihara K."/>
            <person name="Lo N."/>
            <person name="Yamada A."/>
            <person name="Ohkuma M."/>
            <person name="Hongoh Y."/>
        </authorList>
    </citation>
    <scope>NUCLEOTIDE SEQUENCE [LARGE SCALE GENOMIC DNA]</scope>
    <source>
        <strain evidence="9">NkOx7-01</strain>
    </source>
</reference>
<evidence type="ECO:0000313" key="9">
    <source>
        <dbReference type="EMBL" id="GBR72721.1"/>
    </source>
</evidence>
<dbReference type="PROSITE" id="PS51257">
    <property type="entry name" value="PROKAR_LIPOPROTEIN"/>
    <property type="match status" value="1"/>
</dbReference>
<dbReference type="GO" id="GO:0022857">
    <property type="term" value="F:transmembrane transporter activity"/>
    <property type="evidence" value="ECO:0007669"/>
    <property type="project" value="TreeGrafter"/>
</dbReference>
<feature type="transmembrane region" description="Helical" evidence="7">
    <location>
        <begin position="20"/>
        <end position="39"/>
    </location>
</feature>
<feature type="transmembrane region" description="Helical" evidence="7">
    <location>
        <begin position="296"/>
        <end position="325"/>
    </location>
</feature>
<proteinExistence type="inferred from homology"/>
<comment type="caution">
    <text evidence="9">The sequence shown here is derived from an EMBL/GenBank/DDBJ whole genome shotgun (WGS) entry which is preliminary data.</text>
</comment>
<evidence type="ECO:0000313" key="10">
    <source>
        <dbReference type="Proteomes" id="UP000269352"/>
    </source>
</evidence>
<dbReference type="PANTHER" id="PTHR30572:SF4">
    <property type="entry name" value="ABC TRANSPORTER PERMEASE YTRF"/>
    <property type="match status" value="1"/>
</dbReference>
<dbReference type="InterPro" id="IPR003838">
    <property type="entry name" value="ABC3_permease_C"/>
</dbReference>
<evidence type="ECO:0000256" key="1">
    <source>
        <dbReference type="ARBA" id="ARBA00004651"/>
    </source>
</evidence>
<keyword evidence="2" id="KW-1003">Cell membrane</keyword>
<keyword evidence="3 7" id="KW-0812">Transmembrane</keyword>
<gene>
    <name evidence="9" type="primary">lolC</name>
    <name evidence="9" type="ORF">NO1_0217</name>
</gene>
<feature type="domain" description="ABC3 transporter permease C-terminal" evidence="8">
    <location>
        <begin position="254"/>
        <end position="382"/>
    </location>
</feature>
<evidence type="ECO:0000256" key="2">
    <source>
        <dbReference type="ARBA" id="ARBA00022475"/>
    </source>
</evidence>
<keyword evidence="9" id="KW-0449">Lipoprotein</keyword>
<keyword evidence="5 7" id="KW-0472">Membrane</keyword>
<keyword evidence="4 7" id="KW-1133">Transmembrane helix</keyword>
<dbReference type="InterPro" id="IPR050250">
    <property type="entry name" value="Macrolide_Exporter_MacB"/>
</dbReference>
<sequence length="391" mass="42865">MPLFKLALRNLLGGGLRTWLNAFILSVSFVIIIGCQGLYKGMARQMEHLAVGSYYGGGQYWQANYDPFDTLTLDDAHGRLPDALQKMSAAGQAVPVLKRQATLYAQNRVLNITLNGIKQEQTIIDIPTARLRDTGHAIPAIIGDAMAKSAGLQQGDTAVLRWRNAHGTFDANEIYIAAIMNTQVGVIDQGQVWIALDVMQKITVLPDEATLVITAQGSAPPRGADAGNWVFRNQDFLLTDERNMMTSEYIEGGIMYAVFLFLAMLGIFDTQILAIYHRIKEMGTMLALGITKNDLIWIFTLEGALHSLLAAGLAFIYGTPLLIWFDRIGFSMADMDQFGLALGDTIYPVFTPGIIIGTAILIFALTAFVSYLPCRRIAKLNPTDALRGKIA</sequence>
<evidence type="ECO:0000259" key="8">
    <source>
        <dbReference type="Pfam" id="PF02687"/>
    </source>
</evidence>
<evidence type="ECO:0000256" key="6">
    <source>
        <dbReference type="ARBA" id="ARBA00038076"/>
    </source>
</evidence>
<evidence type="ECO:0000256" key="7">
    <source>
        <dbReference type="SAM" id="Phobius"/>
    </source>
</evidence>
<evidence type="ECO:0000256" key="5">
    <source>
        <dbReference type="ARBA" id="ARBA00023136"/>
    </source>
</evidence>
<dbReference type="Pfam" id="PF02687">
    <property type="entry name" value="FtsX"/>
    <property type="match status" value="1"/>
</dbReference>
<accession>A0A388T7X6</accession>
<protein>
    <submittedName>
        <fullName evidence="9">Lipoprotein releasing system permease protein</fullName>
    </submittedName>
</protein>
<dbReference type="GO" id="GO:0005886">
    <property type="term" value="C:plasma membrane"/>
    <property type="evidence" value="ECO:0007669"/>
    <property type="project" value="UniProtKB-SubCell"/>
</dbReference>
<feature type="transmembrane region" description="Helical" evidence="7">
    <location>
        <begin position="346"/>
        <end position="372"/>
    </location>
</feature>
<dbReference type="AlphaFoldDB" id="A0A388T7X6"/>
<comment type="similarity">
    <text evidence="6">Belongs to the ABC-4 integral membrane protein family.</text>
</comment>
<keyword evidence="10" id="KW-1185">Reference proteome</keyword>
<feature type="transmembrane region" description="Helical" evidence="7">
    <location>
        <begin position="254"/>
        <end position="276"/>
    </location>
</feature>
<dbReference type="Proteomes" id="UP000269352">
    <property type="component" value="Unassembled WGS sequence"/>
</dbReference>
<evidence type="ECO:0000256" key="3">
    <source>
        <dbReference type="ARBA" id="ARBA00022692"/>
    </source>
</evidence>